<organism evidence="2">
    <name type="scientific">Streptomyces sp. CMC78</name>
    <dbReference type="NCBI Taxonomy" id="3231512"/>
    <lineage>
        <taxon>Bacteria</taxon>
        <taxon>Bacillati</taxon>
        <taxon>Actinomycetota</taxon>
        <taxon>Actinomycetes</taxon>
        <taxon>Kitasatosporales</taxon>
        <taxon>Streptomycetaceae</taxon>
        <taxon>Streptomyces</taxon>
    </lineage>
</organism>
<dbReference type="RefSeq" id="WP_382793992.1">
    <property type="nucleotide sequence ID" value="NZ_AP035884.1"/>
</dbReference>
<proteinExistence type="predicted"/>
<protein>
    <recommendedName>
        <fullName evidence="3">FxLD family lantipeptide</fullName>
    </recommendedName>
</protein>
<dbReference type="AlphaFoldDB" id="A0AB33KQU3"/>
<reference evidence="2" key="1">
    <citation type="submission" date="2024-07" db="EMBL/GenBank/DDBJ databases">
        <title>Complete genome sequences of cellulolytic bacteria, Kitasatospora sp. CMC57 and Streptomyces sp. CMC78, isolated from Japanese agricultural soil.</title>
        <authorList>
            <person name="Hashimoto T."/>
            <person name="Ito M."/>
            <person name="Iwamoto M."/>
            <person name="Fukahori D."/>
            <person name="Shoda T."/>
            <person name="Sakoda M."/>
            <person name="Morohoshi T."/>
            <person name="Mitsuboshi M."/>
            <person name="Nishizawa T."/>
        </authorList>
    </citation>
    <scope>NUCLEOTIDE SEQUENCE</scope>
    <source>
        <strain evidence="2">CMC78</strain>
    </source>
</reference>
<dbReference type="KEGG" id="stcm:SCMC78_62330"/>
<gene>
    <name evidence="2" type="ORF">SCMC78_62330</name>
</gene>
<feature type="region of interest" description="Disordered" evidence="1">
    <location>
        <begin position="1"/>
        <end position="23"/>
    </location>
</feature>
<dbReference type="InterPro" id="IPR027575">
    <property type="entry name" value="LD_lanti_pre"/>
</dbReference>
<name>A0AB33KQU3_9ACTN</name>
<evidence type="ECO:0000256" key="1">
    <source>
        <dbReference type="SAM" id="MobiDB-lite"/>
    </source>
</evidence>
<dbReference type="EMBL" id="AP035884">
    <property type="protein sequence ID" value="BFP56426.1"/>
    <property type="molecule type" value="Genomic_DNA"/>
</dbReference>
<dbReference type="NCBIfam" id="TIGR04363">
    <property type="entry name" value="LD_lanti_pre"/>
    <property type="match status" value="1"/>
</dbReference>
<sequence>MTRTIAKSTTQVQEPAAGGQPDGFDLNVSLLEVSDAAGLTVLTDDGCGSSCGACVTFTD</sequence>
<feature type="compositionally biased region" description="Polar residues" evidence="1">
    <location>
        <begin position="1"/>
        <end position="13"/>
    </location>
</feature>
<evidence type="ECO:0000313" key="2">
    <source>
        <dbReference type="EMBL" id="BFP56426.1"/>
    </source>
</evidence>
<evidence type="ECO:0008006" key="3">
    <source>
        <dbReference type="Google" id="ProtNLM"/>
    </source>
</evidence>
<accession>A0AB33KQU3</accession>